<feature type="compositionally biased region" description="Basic and acidic residues" evidence="1">
    <location>
        <begin position="927"/>
        <end position="947"/>
    </location>
</feature>
<feature type="compositionally biased region" description="Acidic residues" evidence="1">
    <location>
        <begin position="582"/>
        <end position="593"/>
    </location>
</feature>
<feature type="compositionally biased region" description="Polar residues" evidence="1">
    <location>
        <begin position="30"/>
        <end position="50"/>
    </location>
</feature>
<feature type="compositionally biased region" description="Low complexity" evidence="1">
    <location>
        <begin position="553"/>
        <end position="562"/>
    </location>
</feature>
<feature type="compositionally biased region" description="Polar residues" evidence="1">
    <location>
        <begin position="571"/>
        <end position="580"/>
    </location>
</feature>
<reference evidence="2 3" key="1">
    <citation type="submission" date="2019-12" db="EMBL/GenBank/DDBJ databases">
        <authorList>
            <person name="Floudas D."/>
            <person name="Bentzer J."/>
            <person name="Ahren D."/>
            <person name="Johansson T."/>
            <person name="Persson P."/>
            <person name="Tunlid A."/>
        </authorList>
    </citation>
    <scope>NUCLEOTIDE SEQUENCE [LARGE SCALE GENOMIC DNA]</scope>
    <source>
        <strain evidence="2 3">CBS 102.39</strain>
    </source>
</reference>
<feature type="compositionally biased region" description="Polar residues" evidence="1">
    <location>
        <begin position="147"/>
        <end position="168"/>
    </location>
</feature>
<evidence type="ECO:0000256" key="1">
    <source>
        <dbReference type="SAM" id="MobiDB-lite"/>
    </source>
</evidence>
<feature type="compositionally biased region" description="Basic residues" evidence="1">
    <location>
        <begin position="172"/>
        <end position="181"/>
    </location>
</feature>
<evidence type="ECO:0000313" key="2">
    <source>
        <dbReference type="EMBL" id="KAF4617630.1"/>
    </source>
</evidence>
<feature type="compositionally biased region" description="Low complexity" evidence="1">
    <location>
        <begin position="1008"/>
        <end position="1021"/>
    </location>
</feature>
<sequence length="1581" mass="168005">MPPRPVIKVRQNRPVSAIYLGKGGIGGPSPSLQELSQSASGYANLISATPPNLPDLPEPESDAGGRSSDFDGDGEEEEGVFERERERVFERREREMLESPSPSPGSRRGGGGVKLGSGSGLPSPPATNSTGSGSTGDPATIRGEPPTRTSSRPVSLHSNSSAGTSTEGFHNHSQHHQHRQHYSASSSSSRRRSTNSSISSFTEIGGPTASGSGNNSSSGNRLQDVELPEAGVDGNDMGIEGDYDDDADHDVYDDKERHEYRHERDYEREREYERQMHAADEQLYDDNNADNESNVDEGEGDDTARMDKRLLAVGGERPERSSSENVLALQRAKNLAQRNRMALDKLSRLSPSPSAAALARGAGTAGGTQQQYNSHNLNSSISSRSPAPAAASSSHAAAHSTTSSSSSSSRLAPNSSSSRAHLAASTSSSTRPSQITRVSSSSTDSSADMQLHDLARSGSETERESTRHSYSSYSSSHSSHSHIRSSSSSHHSHSNSVHRSPALSLSQLSRPSATTTPPPPRTPHKMSSPYHRARNISAPDSPEKVRLTMTEGSSTSSLTRSPSQRRRNRMSLASVSQFALSDQEELEEGDEQDGVIGVGVGRGERERTRERTVNERDAIIQSALAAVNNASVSASGAGVGGGSTRRSPLSARRRGALPREFRSQSQMEGRISPAAAPSPSPGLGRRERDSWKTMEPITPLRQTATGGVGRSATLRESTSSASRRRPGVQDPRWSSEDLRTSATVRGDRSSYNADRERDRDRYSYTSSSRDRDRDHTYNTSHSTEEPRSAARAELGKERRQSLRGGSAESALSMWSPGGRSLVGEGLRAAGLRPKRESLDLRGAGGVKEPTSAASERMPIKQSPQEVLDEGRRRVFTEREREKQPVRASTSMAHYAYLDRDEENSGRGRVDSSRELRSHRSAYYLTSRDLERPREHSVTRGGGGHERAASALGGYHNNVVTSPTPLHGTSSAAAHVLDRMATGSPFTSSTTNASRRWSSTSGATAQPGPSSNNPNNSSLNSSTTGHANNLSTSQVQLEHTRLMLESLAMFEGQVGKLPALGPSALAGGSQVELARNAQGVVFAAERLAGMLRHGGMRALEAQVEAEIEGDEEEEDATRMNGTGKGKGKVTMKELAEVLGRVAAEYRDGSRVADELVRGITALLLGVGRVMRDLGSVAGGGGVQGEYTDGMGVGGASPSVHNRHLSLEVDELGRRVGTPERHTHGHGHVHGSASTESGGRHSVASSRRSWEPTPAAASGSGGGGGGGGRPESVLARASPATFQKLRESRESRESPVGARNKLATSARRLFTPREKREQMLDAKAEVIRGGANMASADSQDIHARPTEPSPTPASRVIGAIGVKASPRERSRTLTPLSIPKPLPTLPSESSSAAAARGNNVNASTGNNLDKSTLARRSTLRASFPLITSPSNATTAVTPHTVSNTPSRSPFPLPRTNSDRSTGQEGVTFSKPASGSISAALEGLHLQVERQRSGGSGVGSDATPVVRQGQVFSRSTSEVERDSGAAGGSVRRSVSGNATANANVHAADRSAASTILQSQTVTGTGTRERRRTVTDIWPQQQQQK</sequence>
<organism evidence="2 3">
    <name type="scientific">Agrocybe pediades</name>
    <dbReference type="NCBI Taxonomy" id="84607"/>
    <lineage>
        <taxon>Eukaryota</taxon>
        <taxon>Fungi</taxon>
        <taxon>Dikarya</taxon>
        <taxon>Basidiomycota</taxon>
        <taxon>Agaricomycotina</taxon>
        <taxon>Agaricomycetes</taxon>
        <taxon>Agaricomycetidae</taxon>
        <taxon>Agaricales</taxon>
        <taxon>Agaricineae</taxon>
        <taxon>Strophariaceae</taxon>
        <taxon>Agrocybe</taxon>
    </lineage>
</organism>
<accession>A0A8H4QUC5</accession>
<gene>
    <name evidence="2" type="ORF">D9613_006226</name>
</gene>
<feature type="compositionally biased region" description="Polar residues" evidence="1">
    <location>
        <begin position="126"/>
        <end position="137"/>
    </location>
</feature>
<feature type="region of interest" description="Disordered" evidence="1">
    <location>
        <begin position="833"/>
        <end position="888"/>
    </location>
</feature>
<feature type="region of interest" description="Disordered" evidence="1">
    <location>
        <begin position="21"/>
        <end position="614"/>
    </location>
</feature>
<feature type="region of interest" description="Disordered" evidence="1">
    <location>
        <begin position="982"/>
        <end position="1027"/>
    </location>
</feature>
<feature type="compositionally biased region" description="Basic and acidic residues" evidence="1">
    <location>
        <begin position="602"/>
        <end position="614"/>
    </location>
</feature>
<feature type="region of interest" description="Disordered" evidence="1">
    <location>
        <begin position="1508"/>
        <end position="1581"/>
    </location>
</feature>
<feature type="compositionally biased region" description="Basic and acidic residues" evidence="1">
    <location>
        <begin position="302"/>
        <end position="322"/>
    </location>
</feature>
<feature type="compositionally biased region" description="Polar residues" evidence="1">
    <location>
        <begin position="983"/>
        <end position="1007"/>
    </location>
</feature>
<dbReference type="EMBL" id="JAACJL010000030">
    <property type="protein sequence ID" value="KAF4617630.1"/>
    <property type="molecule type" value="Genomic_DNA"/>
</dbReference>
<feature type="compositionally biased region" description="Acidic residues" evidence="1">
    <location>
        <begin position="239"/>
        <end position="248"/>
    </location>
</feature>
<feature type="compositionally biased region" description="Low complexity" evidence="1">
    <location>
        <begin position="626"/>
        <end position="636"/>
    </location>
</feature>
<feature type="compositionally biased region" description="Low complexity" evidence="1">
    <location>
        <begin position="348"/>
        <end position="362"/>
    </location>
</feature>
<feature type="compositionally biased region" description="Basic and acidic residues" evidence="1">
    <location>
        <begin position="1282"/>
        <end position="1291"/>
    </location>
</feature>
<proteinExistence type="predicted"/>
<feature type="compositionally biased region" description="Basic and acidic residues" evidence="1">
    <location>
        <begin position="80"/>
        <end position="97"/>
    </location>
</feature>
<feature type="compositionally biased region" description="Acidic residues" evidence="1">
    <location>
        <begin position="70"/>
        <end position="79"/>
    </location>
</feature>
<feature type="region of interest" description="Disordered" evidence="1">
    <location>
        <begin position="1106"/>
        <end position="1126"/>
    </location>
</feature>
<keyword evidence="3" id="KW-1185">Reference proteome</keyword>
<feature type="region of interest" description="Disordered" evidence="1">
    <location>
        <begin position="1422"/>
        <end position="1471"/>
    </location>
</feature>
<name>A0A8H4QUC5_9AGAR</name>
<feature type="compositionally biased region" description="Low complexity" evidence="1">
    <location>
        <begin position="182"/>
        <end position="200"/>
    </location>
</feature>
<feature type="compositionally biased region" description="Polar residues" evidence="1">
    <location>
        <begin position="1230"/>
        <end position="1245"/>
    </location>
</feature>
<feature type="compositionally biased region" description="Basic and acidic residues" evidence="1">
    <location>
        <begin position="868"/>
        <end position="884"/>
    </location>
</feature>
<feature type="region of interest" description="Disordered" evidence="1">
    <location>
        <begin position="1215"/>
        <end position="1271"/>
    </location>
</feature>
<feature type="compositionally biased region" description="Polar residues" evidence="1">
    <location>
        <begin position="1529"/>
        <end position="1539"/>
    </location>
</feature>
<feature type="compositionally biased region" description="Basic and acidic residues" evidence="1">
    <location>
        <begin position="450"/>
        <end position="467"/>
    </location>
</feature>
<feature type="compositionally biased region" description="Polar residues" evidence="1">
    <location>
        <begin position="1423"/>
        <end position="1445"/>
    </location>
</feature>
<feature type="compositionally biased region" description="Acidic residues" evidence="1">
    <location>
        <begin position="282"/>
        <end position="301"/>
    </location>
</feature>
<feature type="compositionally biased region" description="Polar residues" evidence="1">
    <location>
        <begin position="424"/>
        <end position="438"/>
    </location>
</feature>
<feature type="compositionally biased region" description="Polar residues" evidence="1">
    <location>
        <begin position="1452"/>
        <end position="1471"/>
    </location>
</feature>
<feature type="compositionally biased region" description="Gly residues" evidence="1">
    <location>
        <begin position="1257"/>
        <end position="1267"/>
    </location>
</feature>
<feature type="compositionally biased region" description="Gly residues" evidence="1">
    <location>
        <begin position="107"/>
        <end position="119"/>
    </location>
</feature>
<feature type="region of interest" description="Disordered" evidence="1">
    <location>
        <begin position="1332"/>
        <end position="1410"/>
    </location>
</feature>
<feature type="compositionally biased region" description="Polar residues" evidence="1">
    <location>
        <begin position="1384"/>
        <end position="1408"/>
    </location>
</feature>
<dbReference type="Proteomes" id="UP000521872">
    <property type="component" value="Unassembled WGS sequence"/>
</dbReference>
<protein>
    <submittedName>
        <fullName evidence="2">Uncharacterized protein</fullName>
    </submittedName>
</protein>
<feature type="region of interest" description="Disordered" evidence="1">
    <location>
        <begin position="1277"/>
        <end position="1296"/>
    </location>
</feature>
<feature type="compositionally biased region" description="Basic and acidic residues" evidence="1">
    <location>
        <begin position="249"/>
        <end position="280"/>
    </location>
</feature>
<evidence type="ECO:0000313" key="3">
    <source>
        <dbReference type="Proteomes" id="UP000521872"/>
    </source>
</evidence>
<feature type="compositionally biased region" description="Low complexity" evidence="1">
    <location>
        <begin position="374"/>
        <end position="420"/>
    </location>
</feature>
<feature type="compositionally biased region" description="Low complexity" evidence="1">
    <location>
        <begin position="210"/>
        <end position="220"/>
    </location>
</feature>
<feature type="region of interest" description="Disordered" evidence="1">
    <location>
        <begin position="626"/>
        <end position="819"/>
    </location>
</feature>
<comment type="caution">
    <text evidence="2">The sequence shown here is derived from an EMBL/GenBank/DDBJ whole genome shotgun (WGS) entry which is preliminary data.</text>
</comment>
<feature type="compositionally biased region" description="Low complexity" evidence="1">
    <location>
        <begin position="468"/>
        <end position="500"/>
    </location>
</feature>
<feature type="compositionally biased region" description="Basic and acidic residues" evidence="1">
    <location>
        <begin position="733"/>
        <end position="800"/>
    </location>
</feature>
<feature type="region of interest" description="Disordered" evidence="1">
    <location>
        <begin position="923"/>
        <end position="949"/>
    </location>
</feature>